<keyword evidence="2" id="KW-0732">Signal</keyword>
<dbReference type="EMBL" id="CP082781">
    <property type="protein sequence ID" value="UGS26564.1"/>
    <property type="molecule type" value="Genomic_DNA"/>
</dbReference>
<dbReference type="SUPFAM" id="SSF52266">
    <property type="entry name" value="SGNH hydrolase"/>
    <property type="match status" value="1"/>
</dbReference>
<dbReference type="Pfam" id="PF13472">
    <property type="entry name" value="Lipase_GDSL_2"/>
    <property type="match status" value="1"/>
</dbReference>
<feature type="chain" id="PRO_5046092971" description="SGNH hydrolase-type esterase domain-containing protein" evidence="2">
    <location>
        <begin position="27"/>
        <end position="1406"/>
    </location>
</feature>
<feature type="compositionally biased region" description="Acidic residues" evidence="1">
    <location>
        <begin position="1002"/>
        <end position="1011"/>
    </location>
</feature>
<evidence type="ECO:0000259" key="4">
    <source>
        <dbReference type="Pfam" id="PF25275"/>
    </source>
</evidence>
<evidence type="ECO:0000259" key="3">
    <source>
        <dbReference type="Pfam" id="PF13472"/>
    </source>
</evidence>
<evidence type="ECO:0000256" key="1">
    <source>
        <dbReference type="SAM" id="MobiDB-lite"/>
    </source>
</evidence>
<feature type="domain" description="Golvesin/Xly CBD-like" evidence="4">
    <location>
        <begin position="859"/>
        <end position="933"/>
    </location>
</feature>
<organism evidence="5 6">
    <name type="scientific">Microbacterium resistens</name>
    <dbReference type="NCBI Taxonomy" id="156977"/>
    <lineage>
        <taxon>Bacteria</taxon>
        <taxon>Bacillati</taxon>
        <taxon>Actinomycetota</taxon>
        <taxon>Actinomycetes</taxon>
        <taxon>Micrococcales</taxon>
        <taxon>Microbacteriaceae</taxon>
        <taxon>Microbacterium</taxon>
    </lineage>
</organism>
<protein>
    <recommendedName>
        <fullName evidence="7">SGNH hydrolase-type esterase domain-containing protein</fullName>
    </recommendedName>
</protein>
<dbReference type="InterPro" id="IPR033803">
    <property type="entry name" value="CBD-like_Golvesin-Xly"/>
</dbReference>
<feature type="signal peptide" evidence="2">
    <location>
        <begin position="1"/>
        <end position="26"/>
    </location>
</feature>
<evidence type="ECO:0000256" key="2">
    <source>
        <dbReference type="SAM" id="SignalP"/>
    </source>
</evidence>
<dbReference type="CDD" id="cd01823">
    <property type="entry name" value="SEST_like"/>
    <property type="match status" value="1"/>
</dbReference>
<dbReference type="InterPro" id="IPR013830">
    <property type="entry name" value="SGNH_hydro"/>
</dbReference>
<feature type="region of interest" description="Disordered" evidence="1">
    <location>
        <begin position="385"/>
        <end position="427"/>
    </location>
</feature>
<accession>A0ABY3RRH2</accession>
<keyword evidence="6" id="KW-1185">Reference proteome</keyword>
<sequence>MMLPPAPKALAASGMLLAFLAAVSNGAPTAPLMGTAPPRPSETQRIAIEADFSATAEDRVPEDQREDVLGPDWRTSDDIAWTLSGDSTALRVLTARESEGYTWTEIAALGTLNLETDRWIGNACMTADKRWLAVVYGPRGFTNDEVLFTRGAFGAVVEVDTGSVTELGRGFSLAYFNPGCGQDDHAVFSAFSDTWATHLTRLSASDPSDRQEVDVADFVTSAIPTSRGIVGATGGELSLIGDDGSTSSLIKTQGQAFDLSLSVDGSLTYLQHDGTQAQAMLVAGDGSGDPTQLADGVLSELGLATAADGSIAILGTPNEVSDGLPSHVMALEGSSVGGTLSADGALFIDTSFATAAPLGSASPAPDATTSTQISARVVETDTQLEFEVDTSDSPSSPSSTSQDEFRRDAPPAMVPDSPVSSGSICAVPRNDPAIQAMQPRPAEVEWAVSQAVQQDLHPSFPRPALAGGGRVPVQIMLGVLAQESNVWQASRYSVPGVPGNPLIGNYYGIDRLSDADDAWWQIDYENADCGYGIAQVTDGMEQGEMPYADQLAIATDYQANIARGLQILIEKWNELHAAGMKINDGNPAYLENWFYALWTYNTGFKAPTPSNDRWGVGWSNNPINPIYAANRGPFLDNSPADAANPQRWPYPEKVLGFAAHSAQFIDSVDQGPLGDTFTYLPAFTPAWWTAADNDNGETFRRQVKPEPDLFCDATNSCDPATAAKCTRADSECWFHFSAEWKEDCSTECGRETLMYDIGEPKPSAAGSYPPNCSVDELPAGALIIDNLPSGSPPTRSGCSPVSSAGTFEFRFAQDAAGLYPSKVDLHQLGSGFNGQFWFTHVRVPDTAEAFGGALDVAGTWTLDQPLNGWARVYVHMPNHGAWTQQASYQIETGVKTTTRIVNQRNYANEWVSLGALPFAGTPRITLANNDAQYADEDLASALSGADDIAWDAVAFEPLPAKPADLIVALGDSYSSGEGTSPGDGSGFFRGSDHHGRKALQDGDPDDPEDSYAPDPNRNACHRSTAAWPYGIEPPNIPGQPARALTAAQDPRLDFHLLACSGAETRHVQSDQVSGSKQRFAERNQLDRGFVDENTTLVTLTIGGNDLGFEEIIKSCVILGTISSPDDCESVGTSTGLSLGEVVADRLSALPDLVSATLNEIRDNAPNARILMLGYPMIFESSGACVSVRSGDLPWLNSVADKLNAALTEAADAAGAHVTYQDPQYLFAGANLCTPDTLINGFMLELTPGDEPLAEWTGLGPNVPAPLSAQSFHPNTAGADRYATVANSALDASSVSLSGTLVGGQPTTYYMTFRVHDGGPVSFNVTGFDSCGGQIRFGLRRNDGIGAIGEQDTETLAWERPHKMQTFMREDAPGDTWLPAGDYALNARLTAPCPGDPEQPWTAVLRW</sequence>
<dbReference type="Proteomes" id="UP001199642">
    <property type="component" value="Chromosome"/>
</dbReference>
<evidence type="ECO:0000313" key="6">
    <source>
        <dbReference type="Proteomes" id="UP001199642"/>
    </source>
</evidence>
<proteinExistence type="predicted"/>
<dbReference type="PANTHER" id="PTHR37981">
    <property type="entry name" value="LIPASE 2"/>
    <property type="match status" value="1"/>
</dbReference>
<dbReference type="Pfam" id="PF25275">
    <property type="entry name" value="Golvesin_C"/>
    <property type="match status" value="1"/>
</dbReference>
<name>A0ABY3RRH2_9MICO</name>
<feature type="domain" description="SGNH hydrolase-type esterase" evidence="3">
    <location>
        <begin position="1038"/>
        <end position="1279"/>
    </location>
</feature>
<dbReference type="InterPro" id="IPR037460">
    <property type="entry name" value="SEST-like"/>
</dbReference>
<evidence type="ECO:0008006" key="7">
    <source>
        <dbReference type="Google" id="ProtNLM"/>
    </source>
</evidence>
<gene>
    <name evidence="5" type="ORF">K8F61_18420</name>
</gene>
<dbReference type="Gene3D" id="3.40.50.1110">
    <property type="entry name" value="SGNH hydrolase"/>
    <property type="match status" value="1"/>
</dbReference>
<feature type="region of interest" description="Disordered" evidence="1">
    <location>
        <begin position="975"/>
        <end position="1019"/>
    </location>
</feature>
<dbReference type="RefSeq" id="WP_231820204.1">
    <property type="nucleotide sequence ID" value="NZ_CP082781.1"/>
</dbReference>
<feature type="compositionally biased region" description="Low complexity" evidence="1">
    <location>
        <begin position="391"/>
        <end position="401"/>
    </location>
</feature>
<reference evidence="5 6" key="1">
    <citation type="submission" date="2023-01" db="EMBL/GenBank/DDBJ databases">
        <title>Characterization of estradiol degrading bacteria Microbacterium sp. MZT7 and reveal degrading genes through genome analysis.</title>
        <authorList>
            <person name="Hao P."/>
            <person name="Gao Y."/>
        </authorList>
    </citation>
    <scope>NUCLEOTIDE SEQUENCE [LARGE SCALE GENOMIC DNA]</scope>
    <source>
        <strain evidence="5 6">MZT7</strain>
    </source>
</reference>
<dbReference type="PANTHER" id="PTHR37981:SF1">
    <property type="entry name" value="SGNH HYDROLASE-TYPE ESTERASE DOMAIN-CONTAINING PROTEIN"/>
    <property type="match status" value="1"/>
</dbReference>
<dbReference type="InterPro" id="IPR036514">
    <property type="entry name" value="SGNH_hydro_sf"/>
</dbReference>
<evidence type="ECO:0000313" key="5">
    <source>
        <dbReference type="EMBL" id="UGS26564.1"/>
    </source>
</evidence>